<dbReference type="PANTHER" id="PTHR33231">
    <property type="entry name" value="30S RIBOSOMAL PROTEIN"/>
    <property type="match status" value="1"/>
</dbReference>
<comment type="caution">
    <text evidence="3">The sequence shown here is derived from an EMBL/GenBank/DDBJ whole genome shotgun (WGS) entry which is preliminary data.</text>
</comment>
<dbReference type="EMBL" id="JAAXKY010000008">
    <property type="protein sequence ID" value="NMH76376.1"/>
    <property type="molecule type" value="Genomic_DNA"/>
</dbReference>
<keyword evidence="4" id="KW-1185">Reference proteome</keyword>
<dbReference type="Proteomes" id="UP001296706">
    <property type="component" value="Unassembled WGS sequence"/>
</dbReference>
<dbReference type="SUPFAM" id="SSF69754">
    <property type="entry name" value="Ribosome binding protein Y (YfiA homologue)"/>
    <property type="match status" value="1"/>
</dbReference>
<accession>A0ABX1RB82</accession>
<evidence type="ECO:0000313" key="3">
    <source>
        <dbReference type="EMBL" id="NMH76376.1"/>
    </source>
</evidence>
<dbReference type="InterPro" id="IPR036567">
    <property type="entry name" value="RHF-like"/>
</dbReference>
<evidence type="ECO:0000256" key="1">
    <source>
        <dbReference type="ARBA" id="ARBA00022845"/>
    </source>
</evidence>
<keyword evidence="1" id="KW-0810">Translation regulation</keyword>
<evidence type="ECO:0000313" key="4">
    <source>
        <dbReference type="Proteomes" id="UP001296706"/>
    </source>
</evidence>
<sequence length="120" mass="13566">MMESPAEIAVTGRNVDVSDHYRSHIADKLAHLEHFNQRIVRFDVELNHEQNPRQSKASRRVVITARGKGTAVRAEACGADAHAALDAAVSRLESQLRRSHDRHQVHHYRHQRPTSAPVRA</sequence>
<feature type="region of interest" description="Disordered" evidence="2">
    <location>
        <begin position="94"/>
        <end position="120"/>
    </location>
</feature>
<feature type="compositionally biased region" description="Basic residues" evidence="2">
    <location>
        <begin position="97"/>
        <end position="112"/>
    </location>
</feature>
<proteinExistence type="predicted"/>
<dbReference type="InterPro" id="IPR003489">
    <property type="entry name" value="RHF/RaiA"/>
</dbReference>
<evidence type="ECO:0000256" key="2">
    <source>
        <dbReference type="SAM" id="MobiDB-lite"/>
    </source>
</evidence>
<dbReference type="RefSeq" id="WP_169394458.1">
    <property type="nucleotide sequence ID" value="NZ_BAAAJH010000008.1"/>
</dbReference>
<dbReference type="Pfam" id="PF02482">
    <property type="entry name" value="Ribosomal_S30AE"/>
    <property type="match status" value="1"/>
</dbReference>
<name>A0ABX1RB82_9PSEU</name>
<protein>
    <submittedName>
        <fullName evidence="3">Ribosome-associated translation inhibitor RaiA</fullName>
    </submittedName>
</protein>
<organism evidence="3 4">
    <name type="scientific">Pseudonocardia xinjiangensis</name>
    <dbReference type="NCBI Taxonomy" id="75289"/>
    <lineage>
        <taxon>Bacteria</taxon>
        <taxon>Bacillati</taxon>
        <taxon>Actinomycetota</taxon>
        <taxon>Actinomycetes</taxon>
        <taxon>Pseudonocardiales</taxon>
        <taxon>Pseudonocardiaceae</taxon>
        <taxon>Pseudonocardia</taxon>
    </lineage>
</organism>
<dbReference type="InterPro" id="IPR050574">
    <property type="entry name" value="HPF/YfiA_ribosome-assoc"/>
</dbReference>
<dbReference type="Gene3D" id="3.30.160.100">
    <property type="entry name" value="Ribosome hibernation promotion factor-like"/>
    <property type="match status" value="1"/>
</dbReference>
<dbReference type="NCBIfam" id="TIGR00741">
    <property type="entry name" value="yfiA"/>
    <property type="match status" value="1"/>
</dbReference>
<dbReference type="PANTHER" id="PTHR33231:SF1">
    <property type="entry name" value="30S RIBOSOMAL PROTEIN"/>
    <property type="match status" value="1"/>
</dbReference>
<gene>
    <name evidence="3" type="primary">raiA</name>
    <name evidence="3" type="ORF">HF577_04535</name>
</gene>
<reference evidence="3 4" key="1">
    <citation type="submission" date="2020-04" db="EMBL/GenBank/DDBJ databases">
        <authorList>
            <person name="Klaysubun C."/>
            <person name="Duangmal K."/>
            <person name="Lipun K."/>
        </authorList>
    </citation>
    <scope>NUCLEOTIDE SEQUENCE [LARGE SCALE GENOMIC DNA]</scope>
    <source>
        <strain evidence="3 4">JCM 11839</strain>
    </source>
</reference>